<gene>
    <name evidence="3" type="ORF">FWK35_00020920</name>
</gene>
<feature type="compositionally biased region" description="Acidic residues" evidence="1">
    <location>
        <begin position="50"/>
        <end position="64"/>
    </location>
</feature>
<dbReference type="PANTHER" id="PTHR46599:SF6">
    <property type="entry name" value="DUAL SPECIFICITY PHOSPHATASE 26"/>
    <property type="match status" value="1"/>
</dbReference>
<name>A0A6G0XGA6_APHCR</name>
<dbReference type="AlphaFoldDB" id="A0A6G0XGA6"/>
<dbReference type="InterPro" id="IPR029526">
    <property type="entry name" value="PGBD"/>
</dbReference>
<dbReference type="Proteomes" id="UP000478052">
    <property type="component" value="Unassembled WGS sequence"/>
</dbReference>
<feature type="domain" description="PiggyBac transposable element-derived protein" evidence="2">
    <location>
        <begin position="116"/>
        <end position="475"/>
    </location>
</feature>
<sequence length="590" mass="67866">MSVLSKSSVPVNSNDFEAIIDQWLDCESDVDIDNSDILIESEHDTNSEISDSDTNSEDGDSEDTTDGKVSKFYYGKNRYKWSQKSFYSRNTRTLQHNIVVNLPGLRNSYHNNSDITPLQAWSYFVDDEILFEILTWTNIEISKHREKYQIYSSDLRDVDIIELRAFIGLLFYSAMFKSNHEDISSIFATDGSGRDIFRCVTSKNRFSILLACLRFDNPDDREARNINDPAAAISGIFNRFVINWQTVYTMGTCVCVDEMLGGFRGRCKFKMYLPLKPVKYGLKIMCLVDAKTNYFYNGYIYVGKDYDGNTLDENDRKFSKPTQSVLRLTKPVNKTNRNITADNWFTSIELIEELKKRGNTYVGTVRKNKREIPPEFLPKKNRQVGSSLFGFTKDITLVSFTPKSNKCVILASSMHHDSSIENTGKPEIIEFYNSTIGGVDSLDKKCAIYCTGRRTRRWPMAIFLRVLDISGVNAYIVHKTNENFNDIARINFMKKLAHSLVVPEMERRLQNKRINKEIKSNIRRVLNTRKDLSSTPLHDHLLNPRKTCYLCPPKKKKRKTSHPCYLCGQPICLECSKKGCKECIGISEEI</sequence>
<dbReference type="Pfam" id="PF13843">
    <property type="entry name" value="DDE_Tnp_1_7"/>
    <property type="match status" value="1"/>
</dbReference>
<dbReference type="EMBL" id="VUJU01007875">
    <property type="protein sequence ID" value="KAF0739138.1"/>
    <property type="molecule type" value="Genomic_DNA"/>
</dbReference>
<evidence type="ECO:0000259" key="2">
    <source>
        <dbReference type="Pfam" id="PF13843"/>
    </source>
</evidence>
<proteinExistence type="predicted"/>
<comment type="caution">
    <text evidence="3">The sequence shown here is derived from an EMBL/GenBank/DDBJ whole genome shotgun (WGS) entry which is preliminary data.</text>
</comment>
<dbReference type="OrthoDB" id="6585434at2759"/>
<organism evidence="3 4">
    <name type="scientific">Aphis craccivora</name>
    <name type="common">Cowpea aphid</name>
    <dbReference type="NCBI Taxonomy" id="307492"/>
    <lineage>
        <taxon>Eukaryota</taxon>
        <taxon>Metazoa</taxon>
        <taxon>Ecdysozoa</taxon>
        <taxon>Arthropoda</taxon>
        <taxon>Hexapoda</taxon>
        <taxon>Insecta</taxon>
        <taxon>Pterygota</taxon>
        <taxon>Neoptera</taxon>
        <taxon>Paraneoptera</taxon>
        <taxon>Hemiptera</taxon>
        <taxon>Sternorrhyncha</taxon>
        <taxon>Aphidomorpha</taxon>
        <taxon>Aphidoidea</taxon>
        <taxon>Aphididae</taxon>
        <taxon>Aphidini</taxon>
        <taxon>Aphis</taxon>
        <taxon>Aphis</taxon>
    </lineage>
</organism>
<evidence type="ECO:0000313" key="4">
    <source>
        <dbReference type="Proteomes" id="UP000478052"/>
    </source>
</evidence>
<evidence type="ECO:0000313" key="3">
    <source>
        <dbReference type="EMBL" id="KAF0739138.1"/>
    </source>
</evidence>
<protein>
    <submittedName>
        <fullName evidence="3">PiggyBac transposable element-derived protein 4-like</fullName>
    </submittedName>
</protein>
<keyword evidence="4" id="KW-1185">Reference proteome</keyword>
<reference evidence="3 4" key="1">
    <citation type="submission" date="2019-08" db="EMBL/GenBank/DDBJ databases">
        <title>Whole genome of Aphis craccivora.</title>
        <authorList>
            <person name="Voronova N.V."/>
            <person name="Shulinski R.S."/>
            <person name="Bandarenka Y.V."/>
            <person name="Zhorov D.G."/>
            <person name="Warner D."/>
        </authorList>
    </citation>
    <scope>NUCLEOTIDE SEQUENCE [LARGE SCALE GENOMIC DNA]</scope>
    <source>
        <strain evidence="3">180601</strain>
        <tissue evidence="3">Whole Body</tissue>
    </source>
</reference>
<feature type="region of interest" description="Disordered" evidence="1">
    <location>
        <begin position="41"/>
        <end position="67"/>
    </location>
</feature>
<accession>A0A6G0XGA6</accession>
<dbReference type="PANTHER" id="PTHR46599">
    <property type="entry name" value="PIGGYBAC TRANSPOSABLE ELEMENT-DERIVED PROTEIN 4"/>
    <property type="match status" value="1"/>
</dbReference>
<evidence type="ECO:0000256" key="1">
    <source>
        <dbReference type="SAM" id="MobiDB-lite"/>
    </source>
</evidence>